<name>A0A6C0AH30_9ZZZZ</name>
<reference evidence="1" key="1">
    <citation type="journal article" date="2020" name="Nature">
        <title>Giant virus diversity and host interactions through global metagenomics.</title>
        <authorList>
            <person name="Schulz F."/>
            <person name="Roux S."/>
            <person name="Paez-Espino D."/>
            <person name="Jungbluth S."/>
            <person name="Walsh D.A."/>
            <person name="Denef V.J."/>
            <person name="McMahon K.D."/>
            <person name="Konstantinidis K.T."/>
            <person name="Eloe-Fadrosh E.A."/>
            <person name="Kyrpides N.C."/>
            <person name="Woyke T."/>
        </authorList>
    </citation>
    <scope>NUCLEOTIDE SEQUENCE</scope>
    <source>
        <strain evidence="1">GVMAG-S-1035118-87</strain>
    </source>
</reference>
<dbReference type="AlphaFoldDB" id="A0A6C0AH30"/>
<evidence type="ECO:0000313" key="1">
    <source>
        <dbReference type="EMBL" id="QHS79117.1"/>
    </source>
</evidence>
<sequence>MYVEQLTEKEKQAMEIAKRMLGSSFCLEKSIGYLEWLKKKNTPSS</sequence>
<organism evidence="1">
    <name type="scientific">viral metagenome</name>
    <dbReference type="NCBI Taxonomy" id="1070528"/>
    <lineage>
        <taxon>unclassified sequences</taxon>
        <taxon>metagenomes</taxon>
        <taxon>organismal metagenomes</taxon>
    </lineage>
</organism>
<proteinExistence type="predicted"/>
<dbReference type="EMBL" id="MN740626">
    <property type="protein sequence ID" value="QHS79117.1"/>
    <property type="molecule type" value="Genomic_DNA"/>
</dbReference>
<accession>A0A6C0AH30</accession>
<protein>
    <submittedName>
        <fullName evidence="1">Uncharacterized protein</fullName>
    </submittedName>
</protein>